<dbReference type="NCBIfam" id="TIGR01297">
    <property type="entry name" value="CDF"/>
    <property type="match status" value="1"/>
</dbReference>
<dbReference type="GO" id="GO:0006882">
    <property type="term" value="P:intracellular zinc ion homeostasis"/>
    <property type="evidence" value="ECO:0007669"/>
    <property type="project" value="TreeGrafter"/>
</dbReference>
<dbReference type="AlphaFoldDB" id="A0A9J6RCJ0"/>
<dbReference type="InterPro" id="IPR058533">
    <property type="entry name" value="Cation_efflux_TM"/>
</dbReference>
<evidence type="ECO:0000256" key="6">
    <source>
        <dbReference type="ARBA" id="ARBA00023136"/>
    </source>
</evidence>
<keyword evidence="10" id="KW-1185">Reference proteome</keyword>
<feature type="transmembrane region" description="Helical" evidence="7">
    <location>
        <begin position="185"/>
        <end position="203"/>
    </location>
</feature>
<dbReference type="GO" id="GO:0015086">
    <property type="term" value="F:cadmium ion transmembrane transporter activity"/>
    <property type="evidence" value="ECO:0007669"/>
    <property type="project" value="TreeGrafter"/>
</dbReference>
<comment type="similarity">
    <text evidence="2">Belongs to the cation diffusion facilitator (CDF) transporter (TC 2.A.4) family.</text>
</comment>
<evidence type="ECO:0000313" key="9">
    <source>
        <dbReference type="EMBL" id="MCZ0703229.1"/>
    </source>
</evidence>
<dbReference type="InterPro" id="IPR002524">
    <property type="entry name" value="Cation_efflux"/>
</dbReference>
<comment type="subcellular location">
    <subcellularLocation>
        <location evidence="1">Membrane</location>
        <topology evidence="1">Multi-pass membrane protein</topology>
    </subcellularLocation>
</comment>
<gene>
    <name evidence="9" type="ORF">OWO01_08390</name>
</gene>
<dbReference type="EMBL" id="JAPRAT010000014">
    <property type="protein sequence ID" value="MCZ0703229.1"/>
    <property type="molecule type" value="Genomic_DNA"/>
</dbReference>
<feature type="transmembrane region" description="Helical" evidence="7">
    <location>
        <begin position="39"/>
        <end position="59"/>
    </location>
</feature>
<dbReference type="InterPro" id="IPR027469">
    <property type="entry name" value="Cation_efflux_TMD_sf"/>
</dbReference>
<dbReference type="RefSeq" id="WP_268780000.1">
    <property type="nucleotide sequence ID" value="NZ_JAPRAT010000014.1"/>
</dbReference>
<dbReference type="PANTHER" id="PTHR43840:SF15">
    <property type="entry name" value="MITOCHONDRIAL METAL TRANSPORTER 1-RELATED"/>
    <property type="match status" value="1"/>
</dbReference>
<evidence type="ECO:0000256" key="7">
    <source>
        <dbReference type="SAM" id="Phobius"/>
    </source>
</evidence>
<dbReference type="SUPFAM" id="SSF161111">
    <property type="entry name" value="Cation efflux protein transmembrane domain-like"/>
    <property type="match status" value="1"/>
</dbReference>
<dbReference type="Gene3D" id="1.20.1510.10">
    <property type="entry name" value="Cation efflux protein transmembrane domain"/>
    <property type="match status" value="1"/>
</dbReference>
<dbReference type="PANTHER" id="PTHR43840">
    <property type="entry name" value="MITOCHONDRIAL METAL TRANSPORTER 1-RELATED"/>
    <property type="match status" value="1"/>
</dbReference>
<evidence type="ECO:0000256" key="4">
    <source>
        <dbReference type="ARBA" id="ARBA00022692"/>
    </source>
</evidence>
<keyword evidence="6 7" id="KW-0472">Membrane</keyword>
<dbReference type="GO" id="GO:0015341">
    <property type="term" value="F:zinc efflux antiporter activity"/>
    <property type="evidence" value="ECO:0007669"/>
    <property type="project" value="TreeGrafter"/>
</dbReference>
<evidence type="ECO:0000256" key="5">
    <source>
        <dbReference type="ARBA" id="ARBA00022989"/>
    </source>
</evidence>
<comment type="caution">
    <text evidence="9">The sequence shown here is derived from an EMBL/GenBank/DDBJ whole genome shotgun (WGS) entry which is preliminary data.</text>
</comment>
<keyword evidence="5 7" id="KW-1133">Transmembrane helix</keyword>
<protein>
    <submittedName>
        <fullName evidence="9">Cation diffusion facilitator family transporter</fullName>
    </submittedName>
</protein>
<evidence type="ECO:0000256" key="1">
    <source>
        <dbReference type="ARBA" id="ARBA00004141"/>
    </source>
</evidence>
<keyword evidence="3" id="KW-0813">Transport</keyword>
<name>A0A9J6RCJ0_9BACI</name>
<keyword evidence="4 7" id="KW-0812">Transmembrane</keyword>
<feature type="transmembrane region" description="Helical" evidence="7">
    <location>
        <begin position="12"/>
        <end position="33"/>
    </location>
</feature>
<evidence type="ECO:0000313" key="10">
    <source>
        <dbReference type="Proteomes" id="UP001084197"/>
    </source>
</evidence>
<dbReference type="Proteomes" id="UP001084197">
    <property type="component" value="Unassembled WGS sequence"/>
</dbReference>
<feature type="transmembrane region" description="Helical" evidence="7">
    <location>
        <begin position="111"/>
        <end position="133"/>
    </location>
</feature>
<evidence type="ECO:0000256" key="2">
    <source>
        <dbReference type="ARBA" id="ARBA00008114"/>
    </source>
</evidence>
<feature type="transmembrane region" description="Helical" evidence="7">
    <location>
        <begin position="80"/>
        <end position="105"/>
    </location>
</feature>
<feature type="transmembrane region" description="Helical" evidence="7">
    <location>
        <begin position="153"/>
        <end position="173"/>
    </location>
</feature>
<organism evidence="9 10">
    <name type="scientific">Natronobacillus azotifigens</name>
    <dbReference type="NCBI Taxonomy" id="472978"/>
    <lineage>
        <taxon>Bacteria</taxon>
        <taxon>Bacillati</taxon>
        <taxon>Bacillota</taxon>
        <taxon>Bacilli</taxon>
        <taxon>Bacillales</taxon>
        <taxon>Bacillaceae</taxon>
        <taxon>Natronobacillus</taxon>
    </lineage>
</organism>
<evidence type="ECO:0000256" key="3">
    <source>
        <dbReference type="ARBA" id="ARBA00022448"/>
    </source>
</evidence>
<dbReference type="GO" id="GO:0015093">
    <property type="term" value="F:ferrous iron transmembrane transporter activity"/>
    <property type="evidence" value="ECO:0007669"/>
    <property type="project" value="TreeGrafter"/>
</dbReference>
<dbReference type="InterPro" id="IPR050291">
    <property type="entry name" value="CDF_Transporter"/>
</dbReference>
<feature type="domain" description="Cation efflux protein transmembrane" evidence="8">
    <location>
        <begin position="12"/>
        <end position="211"/>
    </location>
</feature>
<sequence>MKQNMYREQTVLKISVYGALIFSVAGILLGLIINSQIVLFDGLYSLISLGLSTLSLFAAKFMRTADWKNYPFGKDKIEPLVVLLKYFVILLLVVASLFSAIVAIFSGGREIAVGIALQYSFVATVLCVGTTIYLKNAANKSDSALIRAEANQWYMDSFVSIGVLAGFLISYIFFHIDSLRWTVPYIDPIMVVIVSIVFIKVPITEMGSSIREVLDMKPKGRVPNQIKAFVKELTIKYDFDEHFVRVSKVGKTLWVEVDFVVKNTDVIETLADQDQIRQEIHTFLDQYSKQKWLTVSFTEDRKWAL</sequence>
<accession>A0A9J6RCJ0</accession>
<reference evidence="9" key="1">
    <citation type="submission" date="2022-11" db="EMBL/GenBank/DDBJ databases">
        <title>WGS of Natronobacillus azotifigens 24KS-1, an anaerobic diazotrophic haloalkaliphile from soda-rich habitats.</title>
        <authorList>
            <person name="Sorokin D.Y."/>
            <person name="Merkel A.Y."/>
        </authorList>
    </citation>
    <scope>NUCLEOTIDE SEQUENCE</scope>
    <source>
        <strain evidence="9">24KS-1</strain>
    </source>
</reference>
<evidence type="ECO:0000259" key="8">
    <source>
        <dbReference type="Pfam" id="PF01545"/>
    </source>
</evidence>
<dbReference type="GO" id="GO:0005886">
    <property type="term" value="C:plasma membrane"/>
    <property type="evidence" value="ECO:0007669"/>
    <property type="project" value="TreeGrafter"/>
</dbReference>
<dbReference type="Pfam" id="PF01545">
    <property type="entry name" value="Cation_efflux"/>
    <property type="match status" value="1"/>
</dbReference>
<proteinExistence type="inferred from homology"/>